<feature type="chain" id="PRO_5040211999" evidence="1">
    <location>
        <begin position="20"/>
        <end position="72"/>
    </location>
</feature>
<comment type="caution">
    <text evidence="2">The sequence shown here is derived from an EMBL/GenBank/DDBJ whole genome shotgun (WGS) entry which is preliminary data.</text>
</comment>
<dbReference type="EMBL" id="MU167390">
    <property type="protein sequence ID" value="KAG0141337.1"/>
    <property type="molecule type" value="Genomic_DNA"/>
</dbReference>
<protein>
    <submittedName>
        <fullName evidence="2">Uncharacterized protein</fullName>
    </submittedName>
</protein>
<sequence length="72" mass="7153">MAFHLAALGEFIAILGGLGLGSQKVGLVEGSGYSQGVASESSTFTPSLCGSIPRKKHSQALSSSLCPSVAGT</sequence>
<keyword evidence="1" id="KW-0732">Signal</keyword>
<evidence type="ECO:0000256" key="1">
    <source>
        <dbReference type="SAM" id="SignalP"/>
    </source>
</evidence>
<proteinExistence type="predicted"/>
<accession>A0A9P6T6T6</accession>
<dbReference type="AlphaFoldDB" id="A0A9P6T6T6"/>
<keyword evidence="3" id="KW-1185">Reference proteome</keyword>
<organism evidence="2 3">
    <name type="scientific">Cronartium quercuum f. sp. fusiforme G11</name>
    <dbReference type="NCBI Taxonomy" id="708437"/>
    <lineage>
        <taxon>Eukaryota</taxon>
        <taxon>Fungi</taxon>
        <taxon>Dikarya</taxon>
        <taxon>Basidiomycota</taxon>
        <taxon>Pucciniomycotina</taxon>
        <taxon>Pucciniomycetes</taxon>
        <taxon>Pucciniales</taxon>
        <taxon>Coleosporiaceae</taxon>
        <taxon>Cronartium</taxon>
    </lineage>
</organism>
<name>A0A9P6T6T6_9BASI</name>
<feature type="signal peptide" evidence="1">
    <location>
        <begin position="1"/>
        <end position="19"/>
    </location>
</feature>
<reference evidence="2" key="1">
    <citation type="submission" date="2013-11" db="EMBL/GenBank/DDBJ databases">
        <title>Genome sequence of the fusiform rust pathogen reveals effectors for host alternation and coevolution with pine.</title>
        <authorList>
            <consortium name="DOE Joint Genome Institute"/>
            <person name="Smith K."/>
            <person name="Pendleton A."/>
            <person name="Kubisiak T."/>
            <person name="Anderson C."/>
            <person name="Salamov A."/>
            <person name="Aerts A."/>
            <person name="Riley R."/>
            <person name="Clum A."/>
            <person name="Lindquist E."/>
            <person name="Ence D."/>
            <person name="Campbell M."/>
            <person name="Kronenberg Z."/>
            <person name="Feau N."/>
            <person name="Dhillon B."/>
            <person name="Hamelin R."/>
            <person name="Burleigh J."/>
            <person name="Smith J."/>
            <person name="Yandell M."/>
            <person name="Nelson C."/>
            <person name="Grigoriev I."/>
            <person name="Davis J."/>
        </authorList>
    </citation>
    <scope>NUCLEOTIDE SEQUENCE</scope>
    <source>
        <strain evidence="2">G11</strain>
    </source>
</reference>
<gene>
    <name evidence="2" type="ORF">CROQUDRAFT_98878</name>
</gene>
<evidence type="ECO:0000313" key="2">
    <source>
        <dbReference type="EMBL" id="KAG0141337.1"/>
    </source>
</evidence>
<evidence type="ECO:0000313" key="3">
    <source>
        <dbReference type="Proteomes" id="UP000886653"/>
    </source>
</evidence>
<dbReference type="Proteomes" id="UP000886653">
    <property type="component" value="Unassembled WGS sequence"/>
</dbReference>